<sequence>MATLAPAARQRRIFNHELYELLFGTVYTGLMTNLLVVVATLPAVGLLLFSDIAGTWPLLVLSAPLLGPALVGAFAVFADFSDHGSTTAIRTFARAWRTHLRRSLAIGAAVTAIVAVAAVNIRFFMAGAGGAGALIIPVQAVLLLLALATGLMALVGVPELGHLRLRDLARAALYLAVRRWYLTAGAFLVLGLLSSLVVTRPAIALGVAVAPLLFVVWGTLRFALRPLLPDDSR</sequence>
<keyword evidence="3" id="KW-1185">Reference proteome</keyword>
<name>A0A7X6QXW7_9CELL</name>
<dbReference type="AlphaFoldDB" id="A0A7X6QXW7"/>
<dbReference type="InterPro" id="IPR006938">
    <property type="entry name" value="DUF624"/>
</dbReference>
<feature type="transmembrane region" description="Helical" evidence="1">
    <location>
        <begin position="21"/>
        <end position="49"/>
    </location>
</feature>
<gene>
    <name evidence="2" type="ORF">HGA03_02440</name>
</gene>
<keyword evidence="1" id="KW-1133">Transmembrane helix</keyword>
<feature type="transmembrane region" description="Helical" evidence="1">
    <location>
        <begin position="131"/>
        <end position="158"/>
    </location>
</feature>
<dbReference type="EMBL" id="JAAXOX010000001">
    <property type="protein sequence ID" value="NKY21519.1"/>
    <property type="molecule type" value="Genomic_DNA"/>
</dbReference>
<feature type="transmembrane region" description="Helical" evidence="1">
    <location>
        <begin position="55"/>
        <end position="80"/>
    </location>
</feature>
<evidence type="ECO:0000256" key="1">
    <source>
        <dbReference type="SAM" id="Phobius"/>
    </source>
</evidence>
<accession>A0A7X6QXW7</accession>
<organism evidence="2 3">
    <name type="scientific">Cellulomonas denverensis</name>
    <dbReference type="NCBI Taxonomy" id="264297"/>
    <lineage>
        <taxon>Bacteria</taxon>
        <taxon>Bacillati</taxon>
        <taxon>Actinomycetota</taxon>
        <taxon>Actinomycetes</taxon>
        <taxon>Micrococcales</taxon>
        <taxon>Cellulomonadaceae</taxon>
        <taxon>Cellulomonas</taxon>
    </lineage>
</organism>
<reference evidence="2 3" key="1">
    <citation type="submission" date="2020-04" db="EMBL/GenBank/DDBJ databases">
        <title>MicrobeNet Type strains.</title>
        <authorList>
            <person name="Nicholson A.C."/>
        </authorList>
    </citation>
    <scope>NUCLEOTIDE SEQUENCE [LARGE SCALE GENOMIC DNA]</scope>
    <source>
        <strain evidence="2 3">ATCC BAA-788</strain>
    </source>
</reference>
<dbReference type="Proteomes" id="UP000581206">
    <property type="component" value="Unassembled WGS sequence"/>
</dbReference>
<protein>
    <submittedName>
        <fullName evidence="2">DUF624 domain-containing protein</fullName>
    </submittedName>
</protein>
<dbReference type="RefSeq" id="WP_168628596.1">
    <property type="nucleotide sequence ID" value="NZ_BONL01000009.1"/>
</dbReference>
<feature type="transmembrane region" description="Helical" evidence="1">
    <location>
        <begin position="179"/>
        <end position="197"/>
    </location>
</feature>
<proteinExistence type="predicted"/>
<feature type="transmembrane region" description="Helical" evidence="1">
    <location>
        <begin position="203"/>
        <end position="224"/>
    </location>
</feature>
<keyword evidence="1" id="KW-0472">Membrane</keyword>
<comment type="caution">
    <text evidence="2">The sequence shown here is derived from an EMBL/GenBank/DDBJ whole genome shotgun (WGS) entry which is preliminary data.</text>
</comment>
<dbReference type="Pfam" id="PF04854">
    <property type="entry name" value="DUF624"/>
    <property type="match status" value="1"/>
</dbReference>
<keyword evidence="1" id="KW-0812">Transmembrane</keyword>
<evidence type="ECO:0000313" key="2">
    <source>
        <dbReference type="EMBL" id="NKY21519.1"/>
    </source>
</evidence>
<evidence type="ECO:0000313" key="3">
    <source>
        <dbReference type="Proteomes" id="UP000581206"/>
    </source>
</evidence>
<feature type="transmembrane region" description="Helical" evidence="1">
    <location>
        <begin position="104"/>
        <end position="125"/>
    </location>
</feature>